<evidence type="ECO:0000313" key="2">
    <source>
        <dbReference type="Proteomes" id="UP000322997"/>
    </source>
</evidence>
<proteinExistence type="predicted"/>
<gene>
    <name evidence="1" type="ORF">FZC83_21390</name>
</gene>
<evidence type="ECO:0000313" key="1">
    <source>
        <dbReference type="EMBL" id="TYS48231.1"/>
    </source>
</evidence>
<name>A0A5D4RD10_9BACI</name>
<dbReference type="AlphaFoldDB" id="A0A5D4RD10"/>
<dbReference type="RefSeq" id="WP_148986124.1">
    <property type="nucleotide sequence ID" value="NZ_JBNILK010000012.1"/>
</dbReference>
<sequence length="78" mass="9164">MAETFRKAKIEKYFTSLRIRKSVLKNQLKNGGALTADVNYDELMRAHKRGEIEALEVIIQELEQEFDLYNPDRDHPEV</sequence>
<comment type="caution">
    <text evidence="1">The sequence shown here is derived from an EMBL/GenBank/DDBJ whole genome shotgun (WGS) entry which is preliminary data.</text>
</comment>
<organism evidence="1 2">
    <name type="scientific">Rossellomorea marisflavi</name>
    <dbReference type="NCBI Taxonomy" id="189381"/>
    <lineage>
        <taxon>Bacteria</taxon>
        <taxon>Bacillati</taxon>
        <taxon>Bacillota</taxon>
        <taxon>Bacilli</taxon>
        <taxon>Bacillales</taxon>
        <taxon>Bacillaceae</taxon>
        <taxon>Rossellomorea</taxon>
    </lineage>
</organism>
<protein>
    <submittedName>
        <fullName evidence="1">Uncharacterized protein</fullName>
    </submittedName>
</protein>
<dbReference type="Proteomes" id="UP000322997">
    <property type="component" value="Unassembled WGS sequence"/>
</dbReference>
<accession>A0A5D4RD10</accession>
<reference evidence="1 2" key="1">
    <citation type="submission" date="2019-08" db="EMBL/GenBank/DDBJ databases">
        <title>Bacillus genomes from the desert of Cuatro Cienegas, Coahuila.</title>
        <authorList>
            <person name="Olmedo-Alvarez G."/>
        </authorList>
    </citation>
    <scope>NUCLEOTIDE SEQUENCE [LARGE SCALE GENOMIC DNA]</scope>
    <source>
        <strain evidence="1 2">CH108_3D</strain>
    </source>
</reference>
<dbReference type="EMBL" id="VTEQ01000010">
    <property type="protein sequence ID" value="TYS48231.1"/>
    <property type="molecule type" value="Genomic_DNA"/>
</dbReference>